<feature type="non-terminal residue" evidence="1">
    <location>
        <position position="1"/>
    </location>
</feature>
<accession>X1R3W2</accession>
<organism evidence="1">
    <name type="scientific">marine sediment metagenome</name>
    <dbReference type="NCBI Taxonomy" id="412755"/>
    <lineage>
        <taxon>unclassified sequences</taxon>
        <taxon>metagenomes</taxon>
        <taxon>ecological metagenomes</taxon>
    </lineage>
</organism>
<gene>
    <name evidence="1" type="ORF">S06H3_54362</name>
</gene>
<dbReference type="AlphaFoldDB" id="X1R3W2"/>
<protein>
    <submittedName>
        <fullName evidence="1">Uncharacterized protein</fullName>
    </submittedName>
</protein>
<dbReference type="EMBL" id="BARV01034756">
    <property type="protein sequence ID" value="GAI50279.1"/>
    <property type="molecule type" value="Genomic_DNA"/>
</dbReference>
<sequence>KRVIADVSPFLEREADKKFITYDNCTSLIEGFNPRLTS</sequence>
<reference evidence="1" key="1">
    <citation type="journal article" date="2014" name="Front. Microbiol.">
        <title>High frequency of phylogenetically diverse reductive dehalogenase-homologous genes in deep subseafloor sedimentary metagenomes.</title>
        <authorList>
            <person name="Kawai M."/>
            <person name="Futagami T."/>
            <person name="Toyoda A."/>
            <person name="Takaki Y."/>
            <person name="Nishi S."/>
            <person name="Hori S."/>
            <person name="Arai W."/>
            <person name="Tsubouchi T."/>
            <person name="Morono Y."/>
            <person name="Uchiyama I."/>
            <person name="Ito T."/>
            <person name="Fujiyama A."/>
            <person name="Inagaki F."/>
            <person name="Takami H."/>
        </authorList>
    </citation>
    <scope>NUCLEOTIDE SEQUENCE</scope>
    <source>
        <strain evidence="1">Expedition CK06-06</strain>
    </source>
</reference>
<proteinExistence type="predicted"/>
<evidence type="ECO:0000313" key="1">
    <source>
        <dbReference type="EMBL" id="GAI50279.1"/>
    </source>
</evidence>
<comment type="caution">
    <text evidence="1">The sequence shown here is derived from an EMBL/GenBank/DDBJ whole genome shotgun (WGS) entry which is preliminary data.</text>
</comment>
<name>X1R3W2_9ZZZZ</name>